<protein>
    <submittedName>
        <fullName evidence="2">Uncharacterized protein</fullName>
    </submittedName>
</protein>
<feature type="transmembrane region" description="Helical" evidence="1">
    <location>
        <begin position="158"/>
        <end position="177"/>
    </location>
</feature>
<feature type="transmembrane region" description="Helical" evidence="1">
    <location>
        <begin position="31"/>
        <end position="59"/>
    </location>
</feature>
<keyword evidence="1" id="KW-0472">Membrane</keyword>
<organism evidence="2 3">
    <name type="scientific">Helicobacter mastomyrinus</name>
    <dbReference type="NCBI Taxonomy" id="287948"/>
    <lineage>
        <taxon>Bacteria</taxon>
        <taxon>Pseudomonadati</taxon>
        <taxon>Campylobacterota</taxon>
        <taxon>Epsilonproteobacteria</taxon>
        <taxon>Campylobacterales</taxon>
        <taxon>Helicobacteraceae</taxon>
        <taxon>Helicobacter</taxon>
    </lineage>
</organism>
<dbReference type="EMBL" id="CP145316">
    <property type="protein sequence ID" value="XAM18689.1"/>
    <property type="molecule type" value="Genomic_DNA"/>
</dbReference>
<reference evidence="2 3" key="1">
    <citation type="submission" date="2024-02" db="EMBL/GenBank/DDBJ databases">
        <title>Genome and pathogenicity analysis of Helicobacter mastomyrinus isolated from mice.</title>
        <authorList>
            <person name="Zhu L."/>
        </authorList>
    </citation>
    <scope>NUCLEOTIDE SEQUENCE [LARGE SCALE GENOMIC DNA]</scope>
    <source>
        <strain evidence="2 3">Hm-17</strain>
    </source>
</reference>
<gene>
    <name evidence="2" type="ORF">V3I05_03145</name>
</gene>
<feature type="transmembrane region" description="Helical" evidence="1">
    <location>
        <begin position="80"/>
        <end position="100"/>
    </location>
</feature>
<sequence>MLFTCPAIKSCAKAHHHSTPTPVDSNGGGVVILYLAQFSIISASLILASFCGISLFVEYCYFIAKDTKHFYRLFSFLKTLGLYGLICLVCLLMWCVAAYYDIHSGRAEYCGAFNLSFGISYMYNSLKLLRTGFLTLFILAGIGILIKAYKDSSLRPFILTQFLWIISLMCVYILLVSKCGAKFHLISGLFLSMLWLMCVACHTL</sequence>
<evidence type="ECO:0000313" key="3">
    <source>
        <dbReference type="Proteomes" id="UP001434737"/>
    </source>
</evidence>
<evidence type="ECO:0000256" key="1">
    <source>
        <dbReference type="SAM" id="Phobius"/>
    </source>
</evidence>
<keyword evidence="1" id="KW-1133">Transmembrane helix</keyword>
<evidence type="ECO:0000313" key="2">
    <source>
        <dbReference type="EMBL" id="XAM18689.1"/>
    </source>
</evidence>
<feature type="transmembrane region" description="Helical" evidence="1">
    <location>
        <begin position="183"/>
        <end position="201"/>
    </location>
</feature>
<dbReference type="RefSeq" id="WP_343353982.1">
    <property type="nucleotide sequence ID" value="NZ_CP145316.1"/>
</dbReference>
<keyword evidence="1" id="KW-0812">Transmembrane</keyword>
<feature type="transmembrane region" description="Helical" evidence="1">
    <location>
        <begin position="128"/>
        <end position="146"/>
    </location>
</feature>
<name>A0ABZ3F6A3_9HELI</name>
<accession>A0ABZ3F6A3</accession>
<dbReference type="Proteomes" id="UP001434737">
    <property type="component" value="Chromosome"/>
</dbReference>
<proteinExistence type="predicted"/>
<keyword evidence="3" id="KW-1185">Reference proteome</keyword>